<evidence type="ECO:0000256" key="1">
    <source>
        <dbReference type="ARBA" id="ARBA00010617"/>
    </source>
</evidence>
<dbReference type="PANTHER" id="PTHR46696:SF6">
    <property type="entry name" value="P450, PUTATIVE (EUROFUNG)-RELATED"/>
    <property type="match status" value="1"/>
</dbReference>
<keyword evidence="4" id="KW-0503">Monooxygenase</keyword>
<keyword evidence="4" id="KW-0349">Heme</keyword>
<protein>
    <submittedName>
        <fullName evidence="5">Cytochrome P450</fullName>
    </submittedName>
</protein>
<keyword evidence="2 4" id="KW-0479">Metal-binding</keyword>
<dbReference type="InterPro" id="IPR036396">
    <property type="entry name" value="Cyt_P450_sf"/>
</dbReference>
<gene>
    <name evidence="5" type="ORF">H634G_02516</name>
</gene>
<keyword evidence="3 4" id="KW-0408">Iron</keyword>
<dbReference type="GO" id="GO:0016705">
    <property type="term" value="F:oxidoreductase activity, acting on paired donors, with incorporation or reduction of molecular oxygen"/>
    <property type="evidence" value="ECO:0007669"/>
    <property type="project" value="InterPro"/>
</dbReference>
<dbReference type="InterPro" id="IPR001128">
    <property type="entry name" value="Cyt_P450"/>
</dbReference>
<dbReference type="GO" id="GO:0020037">
    <property type="term" value="F:heme binding"/>
    <property type="evidence" value="ECO:0007669"/>
    <property type="project" value="InterPro"/>
</dbReference>
<dbReference type="Gene3D" id="1.10.630.10">
    <property type="entry name" value="Cytochrome P450"/>
    <property type="match status" value="1"/>
</dbReference>
<organism evidence="5 6">
    <name type="scientific">Metarhizium anisopliae BRIP 53293</name>
    <dbReference type="NCBI Taxonomy" id="1291518"/>
    <lineage>
        <taxon>Eukaryota</taxon>
        <taxon>Fungi</taxon>
        <taxon>Dikarya</taxon>
        <taxon>Ascomycota</taxon>
        <taxon>Pezizomycotina</taxon>
        <taxon>Sordariomycetes</taxon>
        <taxon>Hypocreomycetidae</taxon>
        <taxon>Hypocreales</taxon>
        <taxon>Clavicipitaceae</taxon>
        <taxon>Metarhizium</taxon>
    </lineage>
</organism>
<dbReference type="OrthoDB" id="3945418at2759"/>
<comment type="similarity">
    <text evidence="1 4">Belongs to the cytochrome P450 family.</text>
</comment>
<reference evidence="6" key="1">
    <citation type="journal article" date="2014" name="BMC Genomics">
        <title>The genome sequence of the biocontrol fungus Metarhizium anisopliae and comparative genomics of Metarhizium species.</title>
        <authorList>
            <person name="Pattemore J.A."/>
            <person name="Hane J.K."/>
            <person name="Williams A.H."/>
            <person name="Wilson B.A."/>
            <person name="Stodart B.J."/>
            <person name="Ash G.J."/>
        </authorList>
    </citation>
    <scope>NUCLEOTIDE SEQUENCE [LARGE SCALE GENOMIC DNA]</scope>
    <source>
        <strain evidence="6">BRIP 53293</strain>
    </source>
</reference>
<dbReference type="Proteomes" id="UP000054544">
    <property type="component" value="Unassembled WGS sequence"/>
</dbReference>
<proteinExistence type="inferred from homology"/>
<evidence type="ECO:0000256" key="3">
    <source>
        <dbReference type="ARBA" id="ARBA00023004"/>
    </source>
</evidence>
<evidence type="ECO:0000256" key="4">
    <source>
        <dbReference type="RuleBase" id="RU000461"/>
    </source>
</evidence>
<dbReference type="GO" id="GO:0005506">
    <property type="term" value="F:iron ion binding"/>
    <property type="evidence" value="ECO:0007669"/>
    <property type="project" value="InterPro"/>
</dbReference>
<dbReference type="STRING" id="1291518.A0A0D9P7S7"/>
<dbReference type="Pfam" id="PF00067">
    <property type="entry name" value="p450"/>
    <property type="match status" value="1"/>
</dbReference>
<dbReference type="PROSITE" id="PS00086">
    <property type="entry name" value="CYTOCHROME_P450"/>
    <property type="match status" value="1"/>
</dbReference>
<evidence type="ECO:0000313" key="5">
    <source>
        <dbReference type="EMBL" id="KJK82322.1"/>
    </source>
</evidence>
<accession>A0A0D9P7S7</accession>
<dbReference type="InterPro" id="IPR002397">
    <property type="entry name" value="Cyt_P450_B"/>
</dbReference>
<keyword evidence="6" id="KW-1185">Reference proteome</keyword>
<evidence type="ECO:0000256" key="2">
    <source>
        <dbReference type="ARBA" id="ARBA00022723"/>
    </source>
</evidence>
<dbReference type="GO" id="GO:0004497">
    <property type="term" value="F:monooxygenase activity"/>
    <property type="evidence" value="ECO:0007669"/>
    <property type="project" value="UniProtKB-KW"/>
</dbReference>
<sequence length="383" mass="42130">MSVEPPRFPFQRASGMEPPAEYARLRATEPVSRVTLFDGSLAWLVTKYKDVTQVATDNRLSKVRDRPGFPELSAGGKAAAKAKPTFVDMDPPDHMHQRQVVSMVSKFFTDEHVKSLQPFIQKTVDDLLAAMKAKGCAAAPVDLAKEFALPVPSYVRTYSPAREASTASQELLNYIGTLVDKRLAEPKNDLISELVVNQVSKGIIEKSDAVQIAFLLLVAGNATLVNMINLGIVTLFQHPDQLDQLKSDPSRAGAFVKELCRYHTASALAMKRTAKVDVEIGGQRIKAGEGIIASNQSANRDADIFTNPDTFDMNRTWPAEDPLGFGFGDHRCIAETLAVAELTTVFATLFQRLPDLKIAVREQELEFSPLHKDVGITYLPVTF</sequence>
<dbReference type="SUPFAM" id="SSF48264">
    <property type="entry name" value="Cytochrome P450"/>
    <property type="match status" value="1"/>
</dbReference>
<dbReference type="InterPro" id="IPR017972">
    <property type="entry name" value="Cyt_P450_CS"/>
</dbReference>
<dbReference type="EMBL" id="KE384724">
    <property type="protein sequence ID" value="KJK82322.1"/>
    <property type="molecule type" value="Genomic_DNA"/>
</dbReference>
<dbReference type="PRINTS" id="PR00359">
    <property type="entry name" value="BP450"/>
</dbReference>
<evidence type="ECO:0000313" key="6">
    <source>
        <dbReference type="Proteomes" id="UP000054544"/>
    </source>
</evidence>
<dbReference type="CDD" id="cd11030">
    <property type="entry name" value="CYP105-like"/>
    <property type="match status" value="1"/>
</dbReference>
<dbReference type="PANTHER" id="PTHR46696">
    <property type="entry name" value="P450, PUTATIVE (EUROFUNG)-RELATED"/>
    <property type="match status" value="1"/>
</dbReference>
<dbReference type="AlphaFoldDB" id="A0A0D9P7S7"/>
<name>A0A0D9P7S7_METAN</name>
<keyword evidence="4" id="KW-0560">Oxidoreductase</keyword>